<dbReference type="PANTHER" id="PTHR34458">
    <property type="entry name" value="POLLEN OLE E 1 ALLERGEN AND EXTENSIN FAMILY PROTEIN-RELATED"/>
    <property type="match status" value="1"/>
</dbReference>
<keyword evidence="1" id="KW-0732">Signal</keyword>
<feature type="chain" id="PRO_5042943250" description="Pollen Ole e 1 allergen and extensin family protein" evidence="1">
    <location>
        <begin position="24"/>
        <end position="152"/>
    </location>
</feature>
<evidence type="ECO:0008006" key="4">
    <source>
        <dbReference type="Google" id="ProtNLM"/>
    </source>
</evidence>
<evidence type="ECO:0000313" key="3">
    <source>
        <dbReference type="Proteomes" id="UP001415857"/>
    </source>
</evidence>
<proteinExistence type="predicted"/>
<dbReference type="InterPro" id="IPR040404">
    <property type="entry name" value="Phylloplanin-like"/>
</dbReference>
<accession>A0AAP0S8Y6</accession>
<dbReference type="Proteomes" id="UP001415857">
    <property type="component" value="Unassembled WGS sequence"/>
</dbReference>
<comment type="caution">
    <text evidence="2">The sequence shown here is derived from an EMBL/GenBank/DDBJ whole genome shotgun (WGS) entry which is preliminary data.</text>
</comment>
<keyword evidence="3" id="KW-1185">Reference proteome</keyword>
<reference evidence="2 3" key="1">
    <citation type="journal article" date="2024" name="Plant J.">
        <title>Genome sequences and population genomics reveal climatic adaptation and genomic divergence between two closely related sweetgum species.</title>
        <authorList>
            <person name="Xu W.Q."/>
            <person name="Ren C.Q."/>
            <person name="Zhang X.Y."/>
            <person name="Comes H.P."/>
            <person name="Liu X.H."/>
            <person name="Li Y.G."/>
            <person name="Kettle C.J."/>
            <person name="Jalonen R."/>
            <person name="Gaisberger H."/>
            <person name="Ma Y.Z."/>
            <person name="Qiu Y.X."/>
        </authorList>
    </citation>
    <scope>NUCLEOTIDE SEQUENCE [LARGE SCALE GENOMIC DNA]</scope>
    <source>
        <strain evidence="2">Hangzhou</strain>
    </source>
</reference>
<gene>
    <name evidence="2" type="ORF">L1049_007965</name>
</gene>
<sequence length="152" mass="15563">MAQYPTMLLLALFFVVAIPLAHSTITTELTNLVELRVAGVLSCSATGNPVDTTSQGIAGVNVVLVCNGGQTELGQAITNITGAYEVTLHLVDGLSFDTSTCFTTVRLPAVGSCTLLPPTGILQAPITIISLTQSVVGVVGVFVGGLFSVVSL</sequence>
<dbReference type="EMBL" id="JBBPBK010000002">
    <property type="protein sequence ID" value="KAK9289805.1"/>
    <property type="molecule type" value="Genomic_DNA"/>
</dbReference>
<protein>
    <recommendedName>
        <fullName evidence="4">Pollen Ole e 1 allergen and extensin family protein</fullName>
    </recommendedName>
</protein>
<evidence type="ECO:0000256" key="1">
    <source>
        <dbReference type="SAM" id="SignalP"/>
    </source>
</evidence>
<feature type="signal peptide" evidence="1">
    <location>
        <begin position="1"/>
        <end position="23"/>
    </location>
</feature>
<organism evidence="2 3">
    <name type="scientific">Liquidambar formosana</name>
    <name type="common">Formosan gum</name>
    <dbReference type="NCBI Taxonomy" id="63359"/>
    <lineage>
        <taxon>Eukaryota</taxon>
        <taxon>Viridiplantae</taxon>
        <taxon>Streptophyta</taxon>
        <taxon>Embryophyta</taxon>
        <taxon>Tracheophyta</taxon>
        <taxon>Spermatophyta</taxon>
        <taxon>Magnoliopsida</taxon>
        <taxon>eudicotyledons</taxon>
        <taxon>Gunneridae</taxon>
        <taxon>Pentapetalae</taxon>
        <taxon>Saxifragales</taxon>
        <taxon>Altingiaceae</taxon>
        <taxon>Liquidambar</taxon>
    </lineage>
</organism>
<name>A0AAP0S8Y6_LIQFO</name>
<dbReference type="PANTHER" id="PTHR34458:SF11">
    <property type="entry name" value="MD-2-RELATED LIPID-RECOGNITION DOMAIN-CONTAINING PROTEIN"/>
    <property type="match status" value="1"/>
</dbReference>
<dbReference type="AlphaFoldDB" id="A0AAP0S8Y6"/>
<evidence type="ECO:0000313" key="2">
    <source>
        <dbReference type="EMBL" id="KAK9289805.1"/>
    </source>
</evidence>